<feature type="region of interest" description="Disordered" evidence="9">
    <location>
        <begin position="173"/>
        <end position="203"/>
    </location>
</feature>
<keyword evidence="2" id="KW-0479">Metal-binding</keyword>
<feature type="compositionally biased region" description="Basic residues" evidence="9">
    <location>
        <begin position="763"/>
        <end position="786"/>
    </location>
</feature>
<dbReference type="InterPro" id="IPR019787">
    <property type="entry name" value="Znf_PHD-finger"/>
</dbReference>
<evidence type="ECO:0000256" key="5">
    <source>
        <dbReference type="ARBA" id="ARBA00023015"/>
    </source>
</evidence>
<dbReference type="PANTHER" id="PTHR46452">
    <property type="entry name" value="TRANSCRIPTION INITIATION FACTOR TFIID SUBUNIT 3"/>
    <property type="match status" value="1"/>
</dbReference>
<keyword evidence="4" id="KW-0862">Zinc</keyword>
<feature type="region of interest" description="Disordered" evidence="9">
    <location>
        <begin position="328"/>
        <end position="406"/>
    </location>
</feature>
<evidence type="ECO:0000256" key="6">
    <source>
        <dbReference type="ARBA" id="ARBA00023163"/>
    </source>
</evidence>
<keyword evidence="5" id="KW-0805">Transcription regulation</keyword>
<comment type="caution">
    <text evidence="11">The sequence shown here is derived from an EMBL/GenBank/DDBJ whole genome shotgun (WGS) entry which is preliminary data.</text>
</comment>
<dbReference type="OrthoDB" id="436852at2759"/>
<dbReference type="InterPro" id="IPR011011">
    <property type="entry name" value="Znf_FYVE_PHD"/>
</dbReference>
<gene>
    <name evidence="11" type="ORF">HCN44_009006</name>
</gene>
<feature type="compositionally biased region" description="Basic and acidic residues" evidence="9">
    <location>
        <begin position="787"/>
        <end position="796"/>
    </location>
</feature>
<dbReference type="CDD" id="cd22916">
    <property type="entry name" value="HFD_TAF3"/>
    <property type="match status" value="1"/>
</dbReference>
<feature type="region of interest" description="Disordered" evidence="9">
    <location>
        <begin position="827"/>
        <end position="848"/>
    </location>
</feature>
<evidence type="ECO:0000313" key="11">
    <source>
        <dbReference type="EMBL" id="KAF7990063.1"/>
    </source>
</evidence>
<dbReference type="CDD" id="cd15522">
    <property type="entry name" value="PHD_TAF3"/>
    <property type="match status" value="1"/>
</dbReference>
<dbReference type="InterPro" id="IPR009072">
    <property type="entry name" value="Histone-fold"/>
</dbReference>
<dbReference type="PROSITE" id="PS50016">
    <property type="entry name" value="ZF_PHD_2"/>
    <property type="match status" value="1"/>
</dbReference>
<dbReference type="InterPro" id="IPR001965">
    <property type="entry name" value="Znf_PHD"/>
</dbReference>
<feature type="region of interest" description="Disordered" evidence="9">
    <location>
        <begin position="229"/>
        <end position="292"/>
    </location>
</feature>
<dbReference type="PANTHER" id="PTHR46452:SF1">
    <property type="entry name" value="TRANSCRIPTION INITIATION FACTOR TFIID SUBUNIT 3"/>
    <property type="match status" value="1"/>
</dbReference>
<evidence type="ECO:0000256" key="1">
    <source>
        <dbReference type="ARBA" id="ARBA00004123"/>
    </source>
</evidence>
<organism evidence="11 12">
    <name type="scientific">Aphidius gifuensis</name>
    <name type="common">Parasitoid wasp</name>
    <dbReference type="NCBI Taxonomy" id="684658"/>
    <lineage>
        <taxon>Eukaryota</taxon>
        <taxon>Metazoa</taxon>
        <taxon>Ecdysozoa</taxon>
        <taxon>Arthropoda</taxon>
        <taxon>Hexapoda</taxon>
        <taxon>Insecta</taxon>
        <taxon>Pterygota</taxon>
        <taxon>Neoptera</taxon>
        <taxon>Endopterygota</taxon>
        <taxon>Hymenoptera</taxon>
        <taxon>Apocrita</taxon>
        <taxon>Ichneumonoidea</taxon>
        <taxon>Braconidae</taxon>
        <taxon>Aphidiinae</taxon>
        <taxon>Aphidius</taxon>
    </lineage>
</organism>
<reference evidence="11 12" key="1">
    <citation type="submission" date="2020-08" db="EMBL/GenBank/DDBJ databases">
        <title>Aphidius gifuensis genome sequencing and assembly.</title>
        <authorList>
            <person name="Du Z."/>
        </authorList>
    </citation>
    <scope>NUCLEOTIDE SEQUENCE [LARGE SCALE GENOMIC DNA]</scope>
    <source>
        <strain evidence="11">YNYX2018</strain>
        <tissue evidence="11">Adults</tissue>
    </source>
</reference>
<dbReference type="SMART" id="SM00576">
    <property type="entry name" value="BTP"/>
    <property type="match status" value="1"/>
</dbReference>
<dbReference type="GO" id="GO:0002039">
    <property type="term" value="F:p53 binding"/>
    <property type="evidence" value="ECO:0007669"/>
    <property type="project" value="TreeGrafter"/>
</dbReference>
<accession>A0A835CQD1</accession>
<evidence type="ECO:0000259" key="10">
    <source>
        <dbReference type="PROSITE" id="PS50016"/>
    </source>
</evidence>
<dbReference type="EMBL" id="JACMRX010000005">
    <property type="protein sequence ID" value="KAF7990063.1"/>
    <property type="molecule type" value="Genomic_DNA"/>
</dbReference>
<evidence type="ECO:0000256" key="9">
    <source>
        <dbReference type="SAM" id="MobiDB-lite"/>
    </source>
</evidence>
<evidence type="ECO:0000256" key="4">
    <source>
        <dbReference type="ARBA" id="ARBA00022833"/>
    </source>
</evidence>
<protein>
    <recommendedName>
        <fullName evidence="10">PHD-type domain-containing protein</fullName>
    </recommendedName>
</protein>
<keyword evidence="7" id="KW-0539">Nucleus</keyword>
<dbReference type="Proteomes" id="UP000639338">
    <property type="component" value="Unassembled WGS sequence"/>
</dbReference>
<dbReference type="InterPro" id="IPR006565">
    <property type="entry name" value="BTP"/>
</dbReference>
<proteinExistence type="predicted"/>
<feature type="compositionally biased region" description="Basic and acidic residues" evidence="9">
    <location>
        <begin position="329"/>
        <end position="361"/>
    </location>
</feature>
<name>A0A835CQD1_APHGI</name>
<dbReference type="SMART" id="SM00249">
    <property type="entry name" value="PHD"/>
    <property type="match status" value="1"/>
</dbReference>
<feature type="compositionally biased region" description="Basic and acidic residues" evidence="9">
    <location>
        <begin position="194"/>
        <end position="203"/>
    </location>
</feature>
<sequence>MTDYTRSVLRVVVAQICQTIGWHSINSSPLEFLVDLMQEYFMRTYRLSHQYAEILGRTEVNLDDVGLAFQQMSIDLNQLADYVKNVDPVPCAVPVPKYPLKLNENHLNFLKPGSREVVTRPVSIHEHLPAMYPEIEELPDENTPDNSLNECEILSDSCSPIKQSMSLANDISSEGVFKRPGEPLSDSPNLKRPRMNDESRPLREIHSVMMTTSGFLSPAREGKLPEARTPIQARPDTPPPPPAPPAPAPKPSSPPLPPPPSSSSSLSQPSLAMQSHVKSHVPPIQPVSASSSLGIAQNSAINETTGLPQNLIIPPDIKIEKKSKKIIKKSLEDRKLDKENKKKNRDKDLFKPDKIITEPKVKKLSTTKDSSKLKNSKNNSIKGIGTSQSSSPIPPINISNKDDNPKIIKNSTIKEKKDKNITISDAKKHDDIVKLSSEPDKQKLNIFKKLTKSRDDNKSIDVIDNHKIKNENNTLSINNNIRADIEIKKEEKKVPRTPDINMHNDNDIVDLRSPSSDVYMFPDMSPPGTPSTPKTPEFNVPGPADIKKKKKETRGRKKAVFKSPVFNNSPQKGKIHHDMMETDYLGRPKTPEAPDTLTRKDMNVHPSLTFPYYPGGPGLIPHHIAPTMFSHFPIQPGPRGMTNFPTVMHNSATITPHFLQPPVPPQLPPIKIENNLIPKIDSELLINNVPGSTLHNHNLTSKNDTIKIEKISKAVKQEKVTAMNSKPSTSKMDPYIPPDATVALVAEQPVENIKIEKLEKLDKKSKKHKLDKKEKLKKKKDKKDKHKEKSDKIKDKKEKLEKIKDKKEKKEKKKDKEEKEVETIPKLTLKLAPSSPVPSTSTATSDSPVIKKLTIKPLPKKPEDVKRESSPELARISALVTRPPKIKPPKIKKEPVVKKEEPRNRCIPLPPGYPEKRPQSSYINSAGNEIWVCPACGKEDNGTVMIGCDSPRDVCNAWYHWACLRLPGEAQDRETWYCYYCIVENRHLIPHDKKKKKSKKKVEIAE</sequence>
<feature type="compositionally biased region" description="Low complexity" evidence="9">
    <location>
        <begin position="262"/>
        <end position="272"/>
    </location>
</feature>
<feature type="domain" description="PHD-type" evidence="10">
    <location>
        <begin position="930"/>
        <end position="984"/>
    </location>
</feature>
<feature type="region of interest" description="Disordered" evidence="9">
    <location>
        <begin position="525"/>
        <end position="558"/>
    </location>
</feature>
<evidence type="ECO:0000256" key="3">
    <source>
        <dbReference type="ARBA" id="ARBA00022771"/>
    </source>
</evidence>
<dbReference type="GO" id="GO:0045944">
    <property type="term" value="P:positive regulation of transcription by RNA polymerase II"/>
    <property type="evidence" value="ECO:0007669"/>
    <property type="project" value="TreeGrafter"/>
</dbReference>
<dbReference type="Pfam" id="PF07524">
    <property type="entry name" value="Bromo_TP"/>
    <property type="match status" value="1"/>
</dbReference>
<dbReference type="GO" id="GO:0005669">
    <property type="term" value="C:transcription factor TFIID complex"/>
    <property type="evidence" value="ECO:0007669"/>
    <property type="project" value="TreeGrafter"/>
</dbReference>
<feature type="compositionally biased region" description="Basic and acidic residues" evidence="9">
    <location>
        <begin position="891"/>
        <end position="904"/>
    </location>
</feature>
<feature type="region of interest" description="Disordered" evidence="9">
    <location>
        <begin position="885"/>
        <end position="911"/>
    </location>
</feature>
<keyword evidence="12" id="KW-1185">Reference proteome</keyword>
<feature type="compositionally biased region" description="Low complexity" evidence="9">
    <location>
        <begin position="832"/>
        <end position="848"/>
    </location>
</feature>
<feature type="compositionally biased region" description="Pro residues" evidence="9">
    <location>
        <begin position="236"/>
        <end position="261"/>
    </location>
</feature>
<dbReference type="SUPFAM" id="SSF57903">
    <property type="entry name" value="FYVE/PHD zinc finger"/>
    <property type="match status" value="1"/>
</dbReference>
<comment type="subcellular location">
    <subcellularLocation>
        <location evidence="1">Nucleus</location>
    </subcellularLocation>
</comment>
<evidence type="ECO:0000256" key="7">
    <source>
        <dbReference type="ARBA" id="ARBA00023242"/>
    </source>
</evidence>
<dbReference type="AlphaFoldDB" id="A0A835CQD1"/>
<dbReference type="GO" id="GO:0008270">
    <property type="term" value="F:zinc ion binding"/>
    <property type="evidence" value="ECO:0007669"/>
    <property type="project" value="UniProtKB-KW"/>
</dbReference>
<keyword evidence="3 8" id="KW-0863">Zinc-finger</keyword>
<keyword evidence="6" id="KW-0804">Transcription</keyword>
<evidence type="ECO:0000256" key="8">
    <source>
        <dbReference type="PROSITE-ProRule" id="PRU00146"/>
    </source>
</evidence>
<dbReference type="InterPro" id="IPR013083">
    <property type="entry name" value="Znf_RING/FYVE/PHD"/>
</dbReference>
<dbReference type="GO" id="GO:0046982">
    <property type="term" value="F:protein heterodimerization activity"/>
    <property type="evidence" value="ECO:0007669"/>
    <property type="project" value="InterPro"/>
</dbReference>
<feature type="region of interest" description="Disordered" evidence="9">
    <location>
        <begin position="763"/>
        <end position="796"/>
    </location>
</feature>
<feature type="compositionally biased region" description="Basic residues" evidence="9">
    <location>
        <begin position="547"/>
        <end position="558"/>
    </location>
</feature>
<evidence type="ECO:0000313" key="12">
    <source>
        <dbReference type="Proteomes" id="UP000639338"/>
    </source>
</evidence>
<dbReference type="Gene3D" id="1.10.20.10">
    <property type="entry name" value="Histone, subunit A"/>
    <property type="match status" value="1"/>
</dbReference>
<dbReference type="Pfam" id="PF00628">
    <property type="entry name" value="PHD"/>
    <property type="match status" value="1"/>
</dbReference>
<dbReference type="Gene3D" id="3.30.40.10">
    <property type="entry name" value="Zinc/RING finger domain, C3HC4 (zinc finger)"/>
    <property type="match status" value="1"/>
</dbReference>
<evidence type="ECO:0000256" key="2">
    <source>
        <dbReference type="ARBA" id="ARBA00022723"/>
    </source>
</evidence>